<name>A0ABY4SDM5_AQUTE</name>
<dbReference type="InterPro" id="IPR036890">
    <property type="entry name" value="HATPase_C_sf"/>
</dbReference>
<feature type="domain" description="Histidine kinase" evidence="15">
    <location>
        <begin position="376"/>
        <end position="589"/>
    </location>
</feature>
<dbReference type="GO" id="GO:0005524">
    <property type="term" value="F:ATP binding"/>
    <property type="evidence" value="ECO:0007669"/>
    <property type="project" value="UniProtKB-KW"/>
</dbReference>
<keyword evidence="13" id="KW-0472">Membrane</keyword>
<dbReference type="Gene3D" id="1.10.287.130">
    <property type="match status" value="1"/>
</dbReference>
<evidence type="ECO:0000313" key="17">
    <source>
        <dbReference type="Proteomes" id="UP001056201"/>
    </source>
</evidence>
<dbReference type="PIRSF" id="PIRSF036431">
    <property type="entry name" value="STHK_DctB"/>
    <property type="match status" value="1"/>
</dbReference>
<dbReference type="CDD" id="cd00082">
    <property type="entry name" value="HisKA"/>
    <property type="match status" value="1"/>
</dbReference>
<evidence type="ECO:0000256" key="14">
    <source>
        <dbReference type="SAM" id="SignalP"/>
    </source>
</evidence>
<feature type="chain" id="PRO_5046604072" description="histidine kinase" evidence="14">
    <location>
        <begin position="30"/>
        <end position="593"/>
    </location>
</feature>
<dbReference type="SUPFAM" id="SSF47384">
    <property type="entry name" value="Homodimeric domain of signal transducing histidine kinase"/>
    <property type="match status" value="1"/>
</dbReference>
<reference evidence="16" key="1">
    <citation type="submission" date="2022-05" db="EMBL/GenBank/DDBJ databases">
        <title>An RpoN-dependent PEP-CTERM gene is involved in floc formation of an Aquincola tertiaricarbonis strain.</title>
        <authorList>
            <person name="Qiu D."/>
            <person name="Xia M."/>
        </authorList>
    </citation>
    <scope>NUCLEOTIDE SEQUENCE</scope>
    <source>
        <strain evidence="16">RN12</strain>
    </source>
</reference>
<dbReference type="SUPFAM" id="SSF55874">
    <property type="entry name" value="ATPase domain of HSP90 chaperone/DNA topoisomerase II/histidine kinase"/>
    <property type="match status" value="1"/>
</dbReference>
<evidence type="ECO:0000256" key="8">
    <source>
        <dbReference type="ARBA" id="ARBA00022741"/>
    </source>
</evidence>
<keyword evidence="7 13" id="KW-0812">Transmembrane</keyword>
<keyword evidence="11 13" id="KW-1133">Transmembrane helix</keyword>
<dbReference type="PANTHER" id="PTHR43065">
    <property type="entry name" value="SENSOR HISTIDINE KINASE"/>
    <property type="match status" value="1"/>
</dbReference>
<dbReference type="Pfam" id="PF02518">
    <property type="entry name" value="HATPase_c"/>
    <property type="match status" value="1"/>
</dbReference>
<evidence type="ECO:0000256" key="1">
    <source>
        <dbReference type="ARBA" id="ARBA00000085"/>
    </source>
</evidence>
<evidence type="ECO:0000256" key="6">
    <source>
        <dbReference type="ARBA" id="ARBA00022679"/>
    </source>
</evidence>
<comment type="catalytic activity">
    <reaction evidence="1">
        <text>ATP + protein L-histidine = ADP + protein N-phospho-L-histidine.</text>
        <dbReference type="EC" id="2.7.13.3"/>
    </reaction>
</comment>
<gene>
    <name evidence="16" type="ORF">MW290_26610</name>
</gene>
<dbReference type="RefSeq" id="WP_250197366.1">
    <property type="nucleotide sequence ID" value="NZ_CP097636.1"/>
</dbReference>
<sequence length="593" mass="64353">MKRLRSFALLLTVLLAVALVAAAALGAHAAGRRAALQRLDDAAQHRLDMIASTLEAEVARFDYLPSLLEMTPSVLDLLERPDDTALRDEVNRTLRGINATAGADMLYVVDRRGVALAGADWDQPGTPVGHDLSFRPYVRSALAEGKGRFYGVGVTSRRPGYYLSYGLTRHNKPLGLATVKVRLADAEAAWRRLPGQVMVVDQHGVVVLSTQDVWRFRPLQPLSEAARAEIDRSRPYGNATLVPIDWQPRPTEGAGPTEVVVLGGTQYAVSQRLMPRTGWRVYVLDELWPVVDQARTLALAAGMASLVALMALLIFWLRRRTLRQRMANQAALQVVLKAARDSLETKVEERTAELRAAQNELLHAGKMAALGQMSAGIVHELNQPLAALRTLSDNAVVLLERDKPEDLKWNLARIGQLVDRVGRLTQQLKGFAHKAPPLAVPVPVQRVLQGALLQVQPRLRSAGIDFEPHIDPPALTVMAEEPRLEQVLVNLLGNAIDAMAGSAERRLRFEAVIADGRGRITVADSGPGIAPDMLPRLFEPFATTKPAGAGLGLGLMISAHIARELGGSLAGLNRPEGGAAFVLLLPLRPSHTA</sequence>
<feature type="transmembrane region" description="Helical" evidence="13">
    <location>
        <begin position="297"/>
        <end position="317"/>
    </location>
</feature>
<dbReference type="PROSITE" id="PS50109">
    <property type="entry name" value="HIS_KIN"/>
    <property type="match status" value="1"/>
</dbReference>
<evidence type="ECO:0000256" key="10">
    <source>
        <dbReference type="ARBA" id="ARBA00022840"/>
    </source>
</evidence>
<evidence type="ECO:0000256" key="4">
    <source>
        <dbReference type="ARBA" id="ARBA00022475"/>
    </source>
</evidence>
<dbReference type="InterPro" id="IPR017055">
    <property type="entry name" value="Sig_transdc_His_kinase_DctB"/>
</dbReference>
<keyword evidence="9" id="KW-0418">Kinase</keyword>
<dbReference type="EC" id="2.7.13.3" evidence="3"/>
<keyword evidence="12" id="KW-0902">Two-component regulatory system</keyword>
<evidence type="ECO:0000256" key="5">
    <source>
        <dbReference type="ARBA" id="ARBA00022553"/>
    </source>
</evidence>
<evidence type="ECO:0000256" key="11">
    <source>
        <dbReference type="ARBA" id="ARBA00022989"/>
    </source>
</evidence>
<evidence type="ECO:0000256" key="13">
    <source>
        <dbReference type="SAM" id="Phobius"/>
    </source>
</evidence>
<evidence type="ECO:0000256" key="9">
    <source>
        <dbReference type="ARBA" id="ARBA00022777"/>
    </source>
</evidence>
<keyword evidence="5" id="KW-0597">Phosphoprotein</keyword>
<protein>
    <recommendedName>
        <fullName evidence="3">histidine kinase</fullName>
        <ecNumber evidence="3">2.7.13.3</ecNumber>
    </recommendedName>
</protein>
<dbReference type="SMART" id="SM00387">
    <property type="entry name" value="HATPase_c"/>
    <property type="match status" value="1"/>
</dbReference>
<proteinExistence type="predicted"/>
<dbReference type="Gene3D" id="3.30.450.20">
    <property type="entry name" value="PAS domain"/>
    <property type="match status" value="2"/>
</dbReference>
<dbReference type="SUPFAM" id="SSF103190">
    <property type="entry name" value="Sensory domain-like"/>
    <property type="match status" value="1"/>
</dbReference>
<comment type="subcellular location">
    <subcellularLocation>
        <location evidence="2">Cell membrane</location>
        <topology evidence="2">Multi-pass membrane protein</topology>
    </subcellularLocation>
</comment>
<keyword evidence="6" id="KW-0808">Transferase</keyword>
<dbReference type="InterPro" id="IPR036097">
    <property type="entry name" value="HisK_dim/P_sf"/>
</dbReference>
<keyword evidence="17" id="KW-1185">Reference proteome</keyword>
<dbReference type="PANTHER" id="PTHR43065:SF46">
    <property type="entry name" value="C4-DICARBOXYLATE TRANSPORT SENSOR PROTEIN DCTB"/>
    <property type="match status" value="1"/>
</dbReference>
<accession>A0ABY4SDM5</accession>
<keyword evidence="10 16" id="KW-0067">ATP-binding</keyword>
<dbReference type="EMBL" id="CP097636">
    <property type="protein sequence ID" value="URI09141.1"/>
    <property type="molecule type" value="Genomic_DNA"/>
</dbReference>
<evidence type="ECO:0000256" key="12">
    <source>
        <dbReference type="ARBA" id="ARBA00023012"/>
    </source>
</evidence>
<evidence type="ECO:0000256" key="2">
    <source>
        <dbReference type="ARBA" id="ARBA00004651"/>
    </source>
</evidence>
<dbReference type="PRINTS" id="PR00344">
    <property type="entry name" value="BCTRLSENSOR"/>
</dbReference>
<evidence type="ECO:0000256" key="3">
    <source>
        <dbReference type="ARBA" id="ARBA00012438"/>
    </source>
</evidence>
<organism evidence="16 17">
    <name type="scientific">Aquincola tertiaricarbonis</name>
    <dbReference type="NCBI Taxonomy" id="391953"/>
    <lineage>
        <taxon>Bacteria</taxon>
        <taxon>Pseudomonadati</taxon>
        <taxon>Pseudomonadota</taxon>
        <taxon>Betaproteobacteria</taxon>
        <taxon>Burkholderiales</taxon>
        <taxon>Sphaerotilaceae</taxon>
        <taxon>Aquincola</taxon>
    </lineage>
</organism>
<keyword evidence="8" id="KW-0547">Nucleotide-binding</keyword>
<dbReference type="Proteomes" id="UP001056201">
    <property type="component" value="Chromosome 2"/>
</dbReference>
<feature type="signal peptide" evidence="14">
    <location>
        <begin position="1"/>
        <end position="29"/>
    </location>
</feature>
<dbReference type="InterPro" id="IPR005467">
    <property type="entry name" value="His_kinase_dom"/>
</dbReference>
<dbReference type="InterPro" id="IPR003594">
    <property type="entry name" value="HATPase_dom"/>
</dbReference>
<keyword evidence="14" id="KW-0732">Signal</keyword>
<dbReference type="InterPro" id="IPR029151">
    <property type="entry name" value="Sensor-like_sf"/>
</dbReference>
<dbReference type="InterPro" id="IPR003661">
    <property type="entry name" value="HisK_dim/P_dom"/>
</dbReference>
<dbReference type="InterPro" id="IPR004358">
    <property type="entry name" value="Sig_transdc_His_kin-like_C"/>
</dbReference>
<evidence type="ECO:0000256" key="7">
    <source>
        <dbReference type="ARBA" id="ARBA00022692"/>
    </source>
</evidence>
<dbReference type="Gene3D" id="3.30.565.10">
    <property type="entry name" value="Histidine kinase-like ATPase, C-terminal domain"/>
    <property type="match status" value="1"/>
</dbReference>
<evidence type="ECO:0000259" key="15">
    <source>
        <dbReference type="PROSITE" id="PS50109"/>
    </source>
</evidence>
<evidence type="ECO:0000313" key="16">
    <source>
        <dbReference type="EMBL" id="URI09141.1"/>
    </source>
</evidence>
<keyword evidence="4" id="KW-1003">Cell membrane</keyword>